<dbReference type="PANTHER" id="PTHR19847:SF7">
    <property type="entry name" value="DDB1- AND CUL4-ASSOCIATED FACTOR 11"/>
    <property type="match status" value="1"/>
</dbReference>
<dbReference type="InterPro" id="IPR001680">
    <property type="entry name" value="WD40_rpt"/>
</dbReference>
<dbReference type="SUPFAM" id="SSF50978">
    <property type="entry name" value="WD40 repeat-like"/>
    <property type="match status" value="1"/>
</dbReference>
<accession>A0A0K0DSQ8</accession>
<dbReference type="InterPro" id="IPR051859">
    <property type="entry name" value="DCAF"/>
</dbReference>
<dbReference type="STRING" id="6248.A0A0K0DSQ8"/>
<proteinExistence type="predicted"/>
<protein>
    <submittedName>
        <fullName evidence="1">WD_REPEATS_REGION domain-containing protein</fullName>
    </submittedName>
</protein>
<dbReference type="AlphaFoldDB" id="A0A0K0DSQ8"/>
<sequence>MKFNVNEKAKKKNLFLNNDNIKEIFNKLETNPSSLSYLFSRGDENSNDPRDFTTFNDSIFPSTFFSSPNLFPTFVIPRRRKKKVKFLFDRRQTPSIEELKKDIEKEHGYLLISPDPFNKEKFYKDNCISTSINTRILLRILETRHFNAKKIPQTFIGNIKVLLNNMRLPKKGYYIPTKVKRITNIQYANDGNNCIATNTLGHTQIFKYNNIKRRFVMEKKIMYDNDLFVEDILISQDRYTFYFSHYPGKVYKIDCPNLEERNNYSIDDFIIYISDSQNSNNIKKICFKDKDEDFLICGSGDGNVYGYDMNQSQLAFKVKSHYCVKDICMLTSTNCNVFISSGRDHLNIYDSRILSTNIDSGFPIAIIMDNGRHFNRISSRGDGNYIVGMCNNESVRVYDVRYPDKYIIDTEDDCTTEGLGYIGGINTPGTVICDTCKVKFSPPHTGSRYIYTGVNGGNVVIFDLYTGLKVKTFQCKGLKIISSLDWHPFKNEIVVGGIYGKVICISDEDYPRHIVEDYNESNNPPLYIPILDRFSPEN</sequence>
<name>A0A0K0DSQ8_STRER</name>
<evidence type="ECO:0000313" key="1">
    <source>
        <dbReference type="WBParaSite" id="SSTP_0000027200.1"/>
    </source>
</evidence>
<dbReference type="InterPro" id="IPR036322">
    <property type="entry name" value="WD40_repeat_dom_sf"/>
</dbReference>
<dbReference type="Gene3D" id="2.130.10.10">
    <property type="entry name" value="YVTN repeat-like/Quinoprotein amine dehydrogenase"/>
    <property type="match status" value="2"/>
</dbReference>
<dbReference type="PANTHER" id="PTHR19847">
    <property type="entry name" value="DDB1- AND CUL4-ASSOCIATED FACTOR 11"/>
    <property type="match status" value="1"/>
</dbReference>
<dbReference type="SMART" id="SM00320">
    <property type="entry name" value="WD40"/>
    <property type="match status" value="4"/>
</dbReference>
<dbReference type="GO" id="GO:0080008">
    <property type="term" value="C:Cul4-RING E3 ubiquitin ligase complex"/>
    <property type="evidence" value="ECO:0007669"/>
    <property type="project" value="TreeGrafter"/>
</dbReference>
<dbReference type="WBParaSite" id="SSTP_0000027200.1">
    <property type="protein sequence ID" value="SSTP_0000027200.1"/>
    <property type="gene ID" value="SSTP_0000027200"/>
</dbReference>
<reference evidence="1" key="1">
    <citation type="submission" date="2015-08" db="UniProtKB">
        <authorList>
            <consortium name="WormBaseParasite"/>
        </authorList>
    </citation>
    <scope>IDENTIFICATION</scope>
</reference>
<dbReference type="InterPro" id="IPR015943">
    <property type="entry name" value="WD40/YVTN_repeat-like_dom_sf"/>
</dbReference>
<dbReference type="GO" id="GO:0043161">
    <property type="term" value="P:proteasome-mediated ubiquitin-dependent protein catabolic process"/>
    <property type="evidence" value="ECO:0007669"/>
    <property type="project" value="TreeGrafter"/>
</dbReference>
<organism evidence="1">
    <name type="scientific">Strongyloides stercoralis</name>
    <name type="common">Threadworm</name>
    <dbReference type="NCBI Taxonomy" id="6248"/>
    <lineage>
        <taxon>Eukaryota</taxon>
        <taxon>Metazoa</taxon>
        <taxon>Ecdysozoa</taxon>
        <taxon>Nematoda</taxon>
        <taxon>Chromadorea</taxon>
        <taxon>Rhabditida</taxon>
        <taxon>Tylenchina</taxon>
        <taxon>Panagrolaimomorpha</taxon>
        <taxon>Strongyloidoidea</taxon>
        <taxon>Strongyloididae</taxon>
        <taxon>Strongyloides</taxon>
    </lineage>
</organism>